<reference evidence="1" key="1">
    <citation type="journal article" date="2014" name="Front. Microbiol.">
        <title>High frequency of phylogenetically diverse reductive dehalogenase-homologous genes in deep subseafloor sedimentary metagenomes.</title>
        <authorList>
            <person name="Kawai M."/>
            <person name="Futagami T."/>
            <person name="Toyoda A."/>
            <person name="Takaki Y."/>
            <person name="Nishi S."/>
            <person name="Hori S."/>
            <person name="Arai W."/>
            <person name="Tsubouchi T."/>
            <person name="Morono Y."/>
            <person name="Uchiyama I."/>
            <person name="Ito T."/>
            <person name="Fujiyama A."/>
            <person name="Inagaki F."/>
            <person name="Takami H."/>
        </authorList>
    </citation>
    <scope>NUCLEOTIDE SEQUENCE</scope>
    <source>
        <strain evidence="1">Expedition CK06-06</strain>
    </source>
</reference>
<sequence length="46" mass="5279">MLNKLLDLYEDELSTIMSAETYKLIYYTLGTIVSVSPNLTHEEKVV</sequence>
<organism evidence="1">
    <name type="scientific">marine sediment metagenome</name>
    <dbReference type="NCBI Taxonomy" id="412755"/>
    <lineage>
        <taxon>unclassified sequences</taxon>
        <taxon>metagenomes</taxon>
        <taxon>ecological metagenomes</taxon>
    </lineage>
</organism>
<name>X1F6B1_9ZZZZ</name>
<accession>X1F6B1</accession>
<evidence type="ECO:0000313" key="1">
    <source>
        <dbReference type="EMBL" id="GAH16338.1"/>
    </source>
</evidence>
<gene>
    <name evidence="1" type="ORF">S01H4_56811</name>
</gene>
<feature type="non-terminal residue" evidence="1">
    <location>
        <position position="46"/>
    </location>
</feature>
<protein>
    <submittedName>
        <fullName evidence="1">Uncharacterized protein</fullName>
    </submittedName>
</protein>
<dbReference type="EMBL" id="BART01032964">
    <property type="protein sequence ID" value="GAH16338.1"/>
    <property type="molecule type" value="Genomic_DNA"/>
</dbReference>
<comment type="caution">
    <text evidence="1">The sequence shown here is derived from an EMBL/GenBank/DDBJ whole genome shotgun (WGS) entry which is preliminary data.</text>
</comment>
<proteinExistence type="predicted"/>
<dbReference type="AlphaFoldDB" id="X1F6B1"/>